<dbReference type="InterPro" id="IPR055247">
    <property type="entry name" value="InsJ-like_HTH"/>
</dbReference>
<proteinExistence type="predicted"/>
<dbReference type="SUPFAM" id="SSF46689">
    <property type="entry name" value="Homeodomain-like"/>
    <property type="match status" value="1"/>
</dbReference>
<name>A0A0D0CS10_9AGAR</name>
<dbReference type="Pfam" id="PF13518">
    <property type="entry name" value="HTH_28"/>
    <property type="match status" value="1"/>
</dbReference>
<protein>
    <recommendedName>
        <fullName evidence="1">Insertion element IS150 protein InsJ-like helix-turn-helix domain-containing protein</fullName>
    </recommendedName>
</protein>
<sequence length="127" mass="14494">MGNCHISSDLKETALRLWEAGWNTSDICSVLAVSQASLYHWRNIFEEFGEVTRPPSAIRGRPRIIGMLALQKMENVQVAYSMLTGFGSLSPNLTLEPFRQRRTQMNTPTTKTRISLQILRVQRVNEE</sequence>
<dbReference type="HOGENOM" id="CLU_1970814_0_0_1"/>
<organism evidence="2 3">
    <name type="scientific">Collybiopsis luxurians FD-317 M1</name>
    <dbReference type="NCBI Taxonomy" id="944289"/>
    <lineage>
        <taxon>Eukaryota</taxon>
        <taxon>Fungi</taxon>
        <taxon>Dikarya</taxon>
        <taxon>Basidiomycota</taxon>
        <taxon>Agaricomycotina</taxon>
        <taxon>Agaricomycetes</taxon>
        <taxon>Agaricomycetidae</taxon>
        <taxon>Agaricales</taxon>
        <taxon>Marasmiineae</taxon>
        <taxon>Omphalotaceae</taxon>
        <taxon>Collybiopsis</taxon>
        <taxon>Collybiopsis luxurians</taxon>
    </lineage>
</organism>
<accession>A0A0D0CS10</accession>
<evidence type="ECO:0000313" key="3">
    <source>
        <dbReference type="Proteomes" id="UP000053593"/>
    </source>
</evidence>
<reference evidence="2 3" key="1">
    <citation type="submission" date="2014-04" db="EMBL/GenBank/DDBJ databases">
        <title>Evolutionary Origins and Diversification of the Mycorrhizal Mutualists.</title>
        <authorList>
            <consortium name="DOE Joint Genome Institute"/>
            <consortium name="Mycorrhizal Genomics Consortium"/>
            <person name="Kohler A."/>
            <person name="Kuo A."/>
            <person name="Nagy L.G."/>
            <person name="Floudas D."/>
            <person name="Copeland A."/>
            <person name="Barry K.W."/>
            <person name="Cichocki N."/>
            <person name="Veneault-Fourrey C."/>
            <person name="LaButti K."/>
            <person name="Lindquist E.A."/>
            <person name="Lipzen A."/>
            <person name="Lundell T."/>
            <person name="Morin E."/>
            <person name="Murat C."/>
            <person name="Riley R."/>
            <person name="Ohm R."/>
            <person name="Sun H."/>
            <person name="Tunlid A."/>
            <person name="Henrissat B."/>
            <person name="Grigoriev I.V."/>
            <person name="Hibbett D.S."/>
            <person name="Martin F."/>
        </authorList>
    </citation>
    <scope>NUCLEOTIDE SEQUENCE [LARGE SCALE GENOMIC DNA]</scope>
    <source>
        <strain evidence="2 3">FD-317 M1</strain>
    </source>
</reference>
<dbReference type="EMBL" id="KN834785">
    <property type="protein sequence ID" value="KIK58448.1"/>
    <property type="molecule type" value="Genomic_DNA"/>
</dbReference>
<dbReference type="AlphaFoldDB" id="A0A0D0CS10"/>
<gene>
    <name evidence="2" type="ORF">GYMLUDRAFT_246144</name>
</gene>
<dbReference type="Proteomes" id="UP000053593">
    <property type="component" value="Unassembled WGS sequence"/>
</dbReference>
<keyword evidence="3" id="KW-1185">Reference proteome</keyword>
<evidence type="ECO:0000259" key="1">
    <source>
        <dbReference type="Pfam" id="PF13518"/>
    </source>
</evidence>
<dbReference type="InterPro" id="IPR009057">
    <property type="entry name" value="Homeodomain-like_sf"/>
</dbReference>
<feature type="domain" description="Insertion element IS150 protein InsJ-like helix-turn-helix" evidence="1">
    <location>
        <begin position="11"/>
        <end position="62"/>
    </location>
</feature>
<dbReference type="OrthoDB" id="2266637at2759"/>
<evidence type="ECO:0000313" key="2">
    <source>
        <dbReference type="EMBL" id="KIK58448.1"/>
    </source>
</evidence>